<evidence type="ECO:0000313" key="2">
    <source>
        <dbReference type="EMBL" id="KAJ3593886.1"/>
    </source>
</evidence>
<dbReference type="Proteomes" id="UP001148018">
    <property type="component" value="Unassembled WGS sequence"/>
</dbReference>
<accession>A0A9Q0DSW9</accession>
<comment type="caution">
    <text evidence="2">The sequence shown here is derived from an EMBL/GenBank/DDBJ whole genome shotgun (WGS) entry which is preliminary data.</text>
</comment>
<evidence type="ECO:0000313" key="3">
    <source>
        <dbReference type="Proteomes" id="UP001148018"/>
    </source>
</evidence>
<organism evidence="2 3">
    <name type="scientific">Muraenolepis orangiensis</name>
    <name type="common">Patagonian moray cod</name>
    <dbReference type="NCBI Taxonomy" id="630683"/>
    <lineage>
        <taxon>Eukaryota</taxon>
        <taxon>Metazoa</taxon>
        <taxon>Chordata</taxon>
        <taxon>Craniata</taxon>
        <taxon>Vertebrata</taxon>
        <taxon>Euteleostomi</taxon>
        <taxon>Actinopterygii</taxon>
        <taxon>Neopterygii</taxon>
        <taxon>Teleostei</taxon>
        <taxon>Neoteleostei</taxon>
        <taxon>Acanthomorphata</taxon>
        <taxon>Zeiogadaria</taxon>
        <taxon>Gadariae</taxon>
        <taxon>Gadiformes</taxon>
        <taxon>Muraenolepidoidei</taxon>
        <taxon>Muraenolepididae</taxon>
        <taxon>Muraenolepis</taxon>
    </lineage>
</organism>
<gene>
    <name evidence="2" type="ORF">NHX12_006219</name>
</gene>
<proteinExistence type="predicted"/>
<dbReference type="EMBL" id="JANIIK010000112">
    <property type="protein sequence ID" value="KAJ3593886.1"/>
    <property type="molecule type" value="Genomic_DNA"/>
</dbReference>
<keyword evidence="3" id="KW-1185">Reference proteome</keyword>
<feature type="region of interest" description="Disordered" evidence="1">
    <location>
        <begin position="35"/>
        <end position="73"/>
    </location>
</feature>
<protein>
    <submittedName>
        <fullName evidence="2">Uncharacterized protein</fullName>
    </submittedName>
</protein>
<sequence>MMGAVDSSSRTAGFGRDRYSEGRCSVCCLDLRPGTTGNHWEPPTGSTPPVPTQALGSSRGPLGPRSHRHLVVC</sequence>
<evidence type="ECO:0000256" key="1">
    <source>
        <dbReference type="SAM" id="MobiDB-lite"/>
    </source>
</evidence>
<name>A0A9Q0DSW9_9TELE</name>
<reference evidence="2" key="1">
    <citation type="submission" date="2022-07" db="EMBL/GenBank/DDBJ databases">
        <title>Chromosome-level genome of Muraenolepis orangiensis.</title>
        <authorList>
            <person name="Kim J."/>
        </authorList>
    </citation>
    <scope>NUCLEOTIDE SEQUENCE</scope>
    <source>
        <strain evidence="2">KU_S4_2022</strain>
        <tissue evidence="2">Muscle</tissue>
    </source>
</reference>
<dbReference type="AlphaFoldDB" id="A0A9Q0DSW9"/>